<evidence type="ECO:0000256" key="15">
    <source>
        <dbReference type="SAM" id="MobiDB-lite"/>
    </source>
</evidence>
<dbReference type="CDD" id="cd03364">
    <property type="entry name" value="TOPRIM_DnaG_primases"/>
    <property type="match status" value="1"/>
</dbReference>
<comment type="similarity">
    <text evidence="12 13">Belongs to the DnaG primase family.</text>
</comment>
<evidence type="ECO:0000256" key="11">
    <source>
        <dbReference type="ARBA" id="ARBA00023163"/>
    </source>
</evidence>
<dbReference type="GO" id="GO:0005737">
    <property type="term" value="C:cytoplasm"/>
    <property type="evidence" value="ECO:0007669"/>
    <property type="project" value="TreeGrafter"/>
</dbReference>
<dbReference type="InterPro" id="IPR002694">
    <property type="entry name" value="Znf_CHC2"/>
</dbReference>
<dbReference type="NCBIfam" id="TIGR01391">
    <property type="entry name" value="dnaG"/>
    <property type="match status" value="1"/>
</dbReference>
<comment type="domain">
    <text evidence="12">Contains an N-terminal zinc-binding domain, a central core domain that contains the primase activity, and a C-terminal DnaB-binding domain.</text>
</comment>
<dbReference type="InterPro" id="IPR037068">
    <property type="entry name" value="DNA_primase_core_N_sf"/>
</dbReference>
<keyword evidence="5 12" id="KW-0235">DNA replication</keyword>
<comment type="function">
    <text evidence="12 13">RNA polymerase that catalyzes the synthesis of short RNA molecules used as primers for DNA polymerase during DNA replication.</text>
</comment>
<comment type="caution">
    <text evidence="17">The sequence shown here is derived from an EMBL/GenBank/DDBJ whole genome shotgun (WGS) entry which is preliminary data.</text>
</comment>
<dbReference type="EMBL" id="PFLC01000022">
    <property type="protein sequence ID" value="PIY62957.1"/>
    <property type="molecule type" value="Genomic_DNA"/>
</dbReference>
<evidence type="ECO:0000256" key="8">
    <source>
        <dbReference type="ARBA" id="ARBA00022833"/>
    </source>
</evidence>
<dbReference type="Pfam" id="PF01807">
    <property type="entry name" value="Zn_ribbon_DnaG"/>
    <property type="match status" value="1"/>
</dbReference>
<evidence type="ECO:0000256" key="3">
    <source>
        <dbReference type="ARBA" id="ARBA00022679"/>
    </source>
</evidence>
<dbReference type="InterPro" id="IPR036977">
    <property type="entry name" value="DNA_primase_Znf_CHC2"/>
</dbReference>
<dbReference type="EC" id="2.7.7.101" evidence="12"/>
<accession>A0A2M7QAD5</accession>
<dbReference type="GO" id="GO:0003899">
    <property type="term" value="F:DNA-directed RNA polymerase activity"/>
    <property type="evidence" value="ECO:0007669"/>
    <property type="project" value="UniProtKB-UniRule"/>
</dbReference>
<dbReference type="Pfam" id="PF13155">
    <property type="entry name" value="Toprim_2"/>
    <property type="match status" value="1"/>
</dbReference>
<dbReference type="InterPro" id="IPR006171">
    <property type="entry name" value="TOPRIM_dom"/>
</dbReference>
<keyword evidence="2 12" id="KW-0639">Primosome</keyword>
<dbReference type="GO" id="GO:0006269">
    <property type="term" value="P:DNA replication, synthesis of primer"/>
    <property type="evidence" value="ECO:0007669"/>
    <property type="project" value="UniProtKB-UniRule"/>
</dbReference>
<keyword evidence="3 12" id="KW-0808">Transferase</keyword>
<evidence type="ECO:0000256" key="13">
    <source>
        <dbReference type="PIRNR" id="PIRNR002811"/>
    </source>
</evidence>
<dbReference type="AlphaFoldDB" id="A0A2M7QAD5"/>
<dbReference type="Pfam" id="PF08275">
    <property type="entry name" value="DNAG_N"/>
    <property type="match status" value="1"/>
</dbReference>
<evidence type="ECO:0000256" key="9">
    <source>
        <dbReference type="ARBA" id="ARBA00022842"/>
    </source>
</evidence>
<evidence type="ECO:0000256" key="1">
    <source>
        <dbReference type="ARBA" id="ARBA00022478"/>
    </source>
</evidence>
<keyword evidence="8 12" id="KW-0862">Zinc</keyword>
<keyword evidence="11 12" id="KW-0804">Transcription</keyword>
<keyword evidence="10 12" id="KW-0238">DNA-binding</keyword>
<name>A0A2M7QAD5_9BACT</name>
<dbReference type="PANTHER" id="PTHR30313:SF2">
    <property type="entry name" value="DNA PRIMASE"/>
    <property type="match status" value="1"/>
</dbReference>
<dbReference type="InterPro" id="IPR034151">
    <property type="entry name" value="TOPRIM_DnaG_bac"/>
</dbReference>
<dbReference type="InterPro" id="IPR019475">
    <property type="entry name" value="DNA_primase_DnaB-bd"/>
</dbReference>
<dbReference type="Proteomes" id="UP000230973">
    <property type="component" value="Unassembled WGS sequence"/>
</dbReference>
<dbReference type="InterPro" id="IPR050219">
    <property type="entry name" value="DnaG_primase"/>
</dbReference>
<gene>
    <name evidence="12" type="primary">dnaG</name>
    <name evidence="17" type="ORF">COY93_01720</name>
</gene>
<dbReference type="Gene3D" id="3.40.1360.10">
    <property type="match status" value="1"/>
</dbReference>
<comment type="cofactor">
    <cofactor evidence="12 13 14">
        <name>Zn(2+)</name>
        <dbReference type="ChEBI" id="CHEBI:29105"/>
    </cofactor>
    <text evidence="12 13 14">Binds 1 zinc ion per monomer.</text>
</comment>
<dbReference type="SMART" id="SM00400">
    <property type="entry name" value="ZnF_CHCC"/>
    <property type="match status" value="1"/>
</dbReference>
<feature type="region of interest" description="Disordered" evidence="15">
    <location>
        <begin position="435"/>
        <end position="456"/>
    </location>
</feature>
<evidence type="ECO:0000256" key="5">
    <source>
        <dbReference type="ARBA" id="ARBA00022705"/>
    </source>
</evidence>
<dbReference type="InterPro" id="IPR006295">
    <property type="entry name" value="DNA_primase_DnaG"/>
</dbReference>
<dbReference type="GO" id="GO:0003677">
    <property type="term" value="F:DNA binding"/>
    <property type="evidence" value="ECO:0007669"/>
    <property type="project" value="UniProtKB-KW"/>
</dbReference>
<dbReference type="SUPFAM" id="SSF56731">
    <property type="entry name" value="DNA primase core"/>
    <property type="match status" value="1"/>
</dbReference>
<dbReference type="GO" id="GO:0000428">
    <property type="term" value="C:DNA-directed RNA polymerase complex"/>
    <property type="evidence" value="ECO:0007669"/>
    <property type="project" value="UniProtKB-KW"/>
</dbReference>
<keyword evidence="4 12" id="KW-0548">Nucleotidyltransferase</keyword>
<dbReference type="PROSITE" id="PS50880">
    <property type="entry name" value="TOPRIM"/>
    <property type="match status" value="1"/>
</dbReference>
<comment type="subunit">
    <text evidence="12">Monomer. Interacts with DnaB.</text>
</comment>
<evidence type="ECO:0000256" key="14">
    <source>
        <dbReference type="PIRSR" id="PIRSR002811-1"/>
    </source>
</evidence>
<feature type="domain" description="Toprim" evidence="16">
    <location>
        <begin position="261"/>
        <end position="342"/>
    </location>
</feature>
<dbReference type="SUPFAM" id="SSF57783">
    <property type="entry name" value="Zinc beta-ribbon"/>
    <property type="match status" value="1"/>
</dbReference>
<evidence type="ECO:0000256" key="6">
    <source>
        <dbReference type="ARBA" id="ARBA00022723"/>
    </source>
</evidence>
<evidence type="ECO:0000313" key="18">
    <source>
        <dbReference type="Proteomes" id="UP000230973"/>
    </source>
</evidence>
<evidence type="ECO:0000256" key="12">
    <source>
        <dbReference type="HAMAP-Rule" id="MF_00974"/>
    </source>
</evidence>
<dbReference type="Pfam" id="PF10410">
    <property type="entry name" value="DnaB_bind"/>
    <property type="match status" value="1"/>
</dbReference>
<comment type="catalytic activity">
    <reaction evidence="12">
        <text>ssDNA + n NTP = ssDNA/pppN(pN)n-1 hybrid + (n-1) diphosphate.</text>
        <dbReference type="EC" id="2.7.7.101"/>
    </reaction>
</comment>
<reference evidence="18" key="1">
    <citation type="submission" date="2017-09" db="EMBL/GenBank/DDBJ databases">
        <title>Depth-based differentiation of microbial function through sediment-hosted aquifers and enrichment of novel symbionts in the deep terrestrial subsurface.</title>
        <authorList>
            <person name="Probst A.J."/>
            <person name="Ladd B."/>
            <person name="Jarett J.K."/>
            <person name="Geller-Mcgrath D.E."/>
            <person name="Sieber C.M.K."/>
            <person name="Emerson J.B."/>
            <person name="Anantharaman K."/>
            <person name="Thomas B.C."/>
            <person name="Malmstrom R."/>
            <person name="Stieglmeier M."/>
            <person name="Klingl A."/>
            <person name="Woyke T."/>
            <person name="Ryan C.M."/>
            <person name="Banfield J.F."/>
        </authorList>
    </citation>
    <scope>NUCLEOTIDE SEQUENCE [LARGE SCALE GENOMIC DNA]</scope>
</reference>
<keyword evidence="7 12" id="KW-0863">Zinc-finger</keyword>
<dbReference type="InterPro" id="IPR013264">
    <property type="entry name" value="DNAG_N"/>
</dbReference>
<feature type="compositionally biased region" description="Low complexity" evidence="15">
    <location>
        <begin position="442"/>
        <end position="456"/>
    </location>
</feature>
<dbReference type="InterPro" id="IPR030846">
    <property type="entry name" value="DnaG_bac"/>
</dbReference>
<dbReference type="SMART" id="SM00493">
    <property type="entry name" value="TOPRIM"/>
    <property type="match status" value="1"/>
</dbReference>
<evidence type="ECO:0000313" key="17">
    <source>
        <dbReference type="EMBL" id="PIY62957.1"/>
    </source>
</evidence>
<dbReference type="GO" id="GO:1990077">
    <property type="term" value="C:primosome complex"/>
    <property type="evidence" value="ECO:0007669"/>
    <property type="project" value="UniProtKB-KW"/>
</dbReference>
<evidence type="ECO:0000256" key="2">
    <source>
        <dbReference type="ARBA" id="ARBA00022515"/>
    </source>
</evidence>
<keyword evidence="1 12" id="KW-0240">DNA-directed RNA polymerase</keyword>
<dbReference type="Gene3D" id="3.90.980.10">
    <property type="entry name" value="DNA primase, catalytic core, N-terminal domain"/>
    <property type="match status" value="1"/>
</dbReference>
<dbReference type="PANTHER" id="PTHR30313">
    <property type="entry name" value="DNA PRIMASE"/>
    <property type="match status" value="1"/>
</dbReference>
<evidence type="ECO:0000259" key="16">
    <source>
        <dbReference type="PROSITE" id="PS50880"/>
    </source>
</evidence>
<keyword evidence="9" id="KW-0460">Magnesium</keyword>
<evidence type="ECO:0000256" key="10">
    <source>
        <dbReference type="ARBA" id="ARBA00023125"/>
    </source>
</evidence>
<sequence length="606" mass="67460">MSGDGVIDEIKRRLDIAEVVGDYLQLKRAGTSLRACCPFHDEKTPSFFVNPERQIYHCFGCGEGGDIFEFVQKMEGLEFPDALRLLAGKAGVKLQPGRGDDGQRSERRRLLEANALAAKLYHRLLLDDERAAAARQYVERRALSADTVESFMLGYSPDSWDATSKFLMSRGFSESELFRAGLSVKSDRGTGHYDRFRGRMMFPIRDVHGEVIGFTARVLPGADGRDPDGPKYVNTPQTLVYDKSRALYGINLAKQHIRREGLAVVVEGNMDVISSHQAGVENVVASSGTALTSEQLDLFRRFTDRLVLSFDADSAGESAAKRGIDMAIGAGFSVRMLRLPPDAGKDPDDCVRRDVELWKHAIAEAEPYMSWYLNLASERTDFSSAESKRRAAGELLQEIAKMPNQVEQSHWISELARMFSTPEAMLFEQLRRLGRPSPARGQTQPSAAASTTVTPPARKERTDICVEYLLGLALVWSSLSQTVVEGLADGELPAGLTELYSNYREFYTSTRSDGEKAPIFRSWLASRDKSAMARQAAVLELQAEQEFGELPPEGLREETGKLIGEFKSLQISHRRQELVRAMSAAERNGDLEKIKEIQRELGEMTV</sequence>
<evidence type="ECO:0000256" key="4">
    <source>
        <dbReference type="ARBA" id="ARBA00022695"/>
    </source>
</evidence>
<dbReference type="GO" id="GO:0008270">
    <property type="term" value="F:zinc ion binding"/>
    <property type="evidence" value="ECO:0007669"/>
    <property type="project" value="UniProtKB-UniRule"/>
</dbReference>
<dbReference type="FunFam" id="3.90.580.10:FF:000001">
    <property type="entry name" value="DNA primase"/>
    <property type="match status" value="1"/>
</dbReference>
<proteinExistence type="inferred from homology"/>
<protein>
    <recommendedName>
        <fullName evidence="12 13">DNA primase</fullName>
        <ecNumber evidence="12">2.7.7.101</ecNumber>
    </recommendedName>
</protein>
<dbReference type="HAMAP" id="MF_00974">
    <property type="entry name" value="DNA_primase_DnaG"/>
    <property type="match status" value="1"/>
</dbReference>
<dbReference type="Gene3D" id="3.90.580.10">
    <property type="entry name" value="Zinc finger, CHC2-type domain"/>
    <property type="match status" value="1"/>
</dbReference>
<organism evidence="17 18">
    <name type="scientific">Candidatus Uhrbacteria bacterium CG_4_10_14_0_8_um_filter_58_22</name>
    <dbReference type="NCBI Taxonomy" id="1975029"/>
    <lineage>
        <taxon>Bacteria</taxon>
        <taxon>Candidatus Uhriibacteriota</taxon>
    </lineage>
</organism>
<feature type="zinc finger region" description="CHC2-type" evidence="12 14">
    <location>
        <begin position="37"/>
        <end position="61"/>
    </location>
</feature>
<dbReference type="PIRSF" id="PIRSF002811">
    <property type="entry name" value="DnaG"/>
    <property type="match status" value="1"/>
</dbReference>
<keyword evidence="6 12" id="KW-0479">Metal-binding</keyword>
<evidence type="ECO:0000256" key="7">
    <source>
        <dbReference type="ARBA" id="ARBA00022771"/>
    </source>
</evidence>